<evidence type="ECO:0000256" key="1">
    <source>
        <dbReference type="ARBA" id="ARBA00004141"/>
    </source>
</evidence>
<accession>A0A543A7Q9</accession>
<evidence type="ECO:0000256" key="3">
    <source>
        <dbReference type="ARBA" id="ARBA00022989"/>
    </source>
</evidence>
<organism evidence="6 7">
    <name type="scientific">Nocardioides albertanoniae</name>
    <dbReference type="NCBI Taxonomy" id="1175486"/>
    <lineage>
        <taxon>Bacteria</taxon>
        <taxon>Bacillati</taxon>
        <taxon>Actinomycetota</taxon>
        <taxon>Actinomycetes</taxon>
        <taxon>Propionibacteriales</taxon>
        <taxon>Nocardioidaceae</taxon>
        <taxon>Nocardioides</taxon>
    </lineage>
</organism>
<dbReference type="GO" id="GO:0016020">
    <property type="term" value="C:membrane"/>
    <property type="evidence" value="ECO:0007669"/>
    <property type="project" value="UniProtKB-SubCell"/>
</dbReference>
<evidence type="ECO:0000256" key="5">
    <source>
        <dbReference type="SAM" id="Phobius"/>
    </source>
</evidence>
<dbReference type="AlphaFoldDB" id="A0A543A7Q9"/>
<protein>
    <submittedName>
        <fullName evidence="6">DoxX-like protein</fullName>
    </submittedName>
</protein>
<dbReference type="EMBL" id="VFOV01000001">
    <property type="protein sequence ID" value="TQL68642.1"/>
    <property type="molecule type" value="Genomic_DNA"/>
</dbReference>
<gene>
    <name evidence="6" type="ORF">FB381_2538</name>
</gene>
<comment type="caution">
    <text evidence="6">The sequence shown here is derived from an EMBL/GenBank/DDBJ whole genome shotgun (WGS) entry which is preliminary data.</text>
</comment>
<keyword evidence="4 5" id="KW-0472">Membrane</keyword>
<name>A0A543A7Q9_9ACTN</name>
<reference evidence="6 7" key="1">
    <citation type="submission" date="2019-06" db="EMBL/GenBank/DDBJ databases">
        <title>Sequencing the genomes of 1000 actinobacteria strains.</title>
        <authorList>
            <person name="Klenk H.-P."/>
        </authorList>
    </citation>
    <scope>NUCLEOTIDE SEQUENCE [LARGE SCALE GENOMIC DNA]</scope>
    <source>
        <strain evidence="6 7">DSM 25218</strain>
    </source>
</reference>
<evidence type="ECO:0000313" key="7">
    <source>
        <dbReference type="Proteomes" id="UP000320209"/>
    </source>
</evidence>
<evidence type="ECO:0000313" key="6">
    <source>
        <dbReference type="EMBL" id="TQL68642.1"/>
    </source>
</evidence>
<feature type="transmembrane region" description="Helical" evidence="5">
    <location>
        <begin position="97"/>
        <end position="115"/>
    </location>
</feature>
<keyword evidence="3 5" id="KW-1133">Transmembrane helix</keyword>
<sequence length="116" mass="11922">MFNAYVVVSSLLALVCLVFGGYKVTAQPGMVEQMGRLGVSRRQLPVLGALLILGAIGLVVGNWVGPVGVAAGIALTIYFVGATLAHTRLGDFKNASPATVLIAVAAAAFVLRLLTL</sequence>
<dbReference type="Pfam" id="PF13564">
    <property type="entry name" value="DoxX_2"/>
    <property type="match status" value="1"/>
</dbReference>
<keyword evidence="7" id="KW-1185">Reference proteome</keyword>
<feature type="transmembrane region" description="Helical" evidence="5">
    <location>
        <begin position="44"/>
        <end position="61"/>
    </location>
</feature>
<proteinExistence type="predicted"/>
<dbReference type="RefSeq" id="WP_170225143.1">
    <property type="nucleotide sequence ID" value="NZ_VFOV01000001.1"/>
</dbReference>
<dbReference type="InterPro" id="IPR032808">
    <property type="entry name" value="DoxX"/>
</dbReference>
<comment type="subcellular location">
    <subcellularLocation>
        <location evidence="1">Membrane</location>
        <topology evidence="1">Multi-pass membrane protein</topology>
    </subcellularLocation>
</comment>
<evidence type="ECO:0000256" key="2">
    <source>
        <dbReference type="ARBA" id="ARBA00022692"/>
    </source>
</evidence>
<feature type="transmembrane region" description="Helical" evidence="5">
    <location>
        <begin position="6"/>
        <end position="24"/>
    </location>
</feature>
<dbReference type="Proteomes" id="UP000320209">
    <property type="component" value="Unassembled WGS sequence"/>
</dbReference>
<keyword evidence="2 5" id="KW-0812">Transmembrane</keyword>
<evidence type="ECO:0000256" key="4">
    <source>
        <dbReference type="ARBA" id="ARBA00023136"/>
    </source>
</evidence>